<dbReference type="AlphaFoldDB" id="A0A1G7IYP1"/>
<accession>A0A1G7IYP1</accession>
<protein>
    <submittedName>
        <fullName evidence="1">Uncharacterized protein</fullName>
    </submittedName>
</protein>
<gene>
    <name evidence="1" type="ORF">SAMN05216557_102421</name>
</gene>
<sequence>MSRLVISLVVIVVVVVGGMALLGGRATERPTTQVEKAVSLANLQ</sequence>
<keyword evidence="2" id="KW-1185">Reference proteome</keyword>
<dbReference type="RefSeq" id="WP_260173116.1">
    <property type="nucleotide sequence ID" value="NZ_CP178397.1"/>
</dbReference>
<proteinExistence type="predicted"/>
<dbReference type="Proteomes" id="UP000323502">
    <property type="component" value="Unassembled WGS sequence"/>
</dbReference>
<dbReference type="EMBL" id="FNBI01000002">
    <property type="protein sequence ID" value="SDF17419.1"/>
    <property type="molecule type" value="Genomic_DNA"/>
</dbReference>
<name>A0A1G7IYP1_9SPHN</name>
<evidence type="ECO:0000313" key="1">
    <source>
        <dbReference type="EMBL" id="SDF17419.1"/>
    </source>
</evidence>
<evidence type="ECO:0000313" key="2">
    <source>
        <dbReference type="Proteomes" id="UP000323502"/>
    </source>
</evidence>
<organism evidence="1 2">
    <name type="scientific">Sphingomonas carotinifaciens</name>
    <dbReference type="NCBI Taxonomy" id="1166323"/>
    <lineage>
        <taxon>Bacteria</taxon>
        <taxon>Pseudomonadati</taxon>
        <taxon>Pseudomonadota</taxon>
        <taxon>Alphaproteobacteria</taxon>
        <taxon>Sphingomonadales</taxon>
        <taxon>Sphingomonadaceae</taxon>
        <taxon>Sphingomonas</taxon>
    </lineage>
</organism>
<reference evidence="1 2" key="1">
    <citation type="submission" date="2016-10" db="EMBL/GenBank/DDBJ databases">
        <authorList>
            <person name="Varghese N."/>
            <person name="Submissions S."/>
        </authorList>
    </citation>
    <scope>NUCLEOTIDE SEQUENCE [LARGE SCALE GENOMIC DNA]</scope>
    <source>
        <strain evidence="1 2">S7-754</strain>
    </source>
</reference>